<dbReference type="Pfam" id="PF04884">
    <property type="entry name" value="UVB_sens_prot"/>
    <property type="match status" value="1"/>
</dbReference>
<evidence type="ECO:0000313" key="7">
    <source>
        <dbReference type="EnsemblMetazoa" id="GPAI020300-PA"/>
    </source>
</evidence>
<evidence type="ECO:0000259" key="6">
    <source>
        <dbReference type="Pfam" id="PF04884"/>
    </source>
</evidence>
<dbReference type="InterPro" id="IPR054549">
    <property type="entry name" value="UVB_sens_RUS_dom"/>
</dbReference>
<dbReference type="Proteomes" id="UP000092445">
    <property type="component" value="Unassembled WGS sequence"/>
</dbReference>
<comment type="similarity">
    <text evidence="2">Belongs to the RUS1 family.</text>
</comment>
<keyword evidence="8" id="KW-1185">Reference proteome</keyword>
<protein>
    <recommendedName>
        <fullName evidence="6">Protein root UVB sensitive/RUS domain-containing protein</fullName>
    </recommendedName>
</protein>
<dbReference type="PANTHER" id="PTHR12770">
    <property type="entry name" value="RUS1 FAMILY PROTEIN C16ORF58"/>
    <property type="match status" value="1"/>
</dbReference>
<accession>A0A1A9ZNP9</accession>
<name>A0A1A9ZNP9_GLOPL</name>
<evidence type="ECO:0000256" key="1">
    <source>
        <dbReference type="ARBA" id="ARBA00004370"/>
    </source>
</evidence>
<reference evidence="8" key="1">
    <citation type="submission" date="2014-03" db="EMBL/GenBank/DDBJ databases">
        <authorList>
            <person name="Aksoy S."/>
            <person name="Warren W."/>
            <person name="Wilson R.K."/>
        </authorList>
    </citation>
    <scope>NUCLEOTIDE SEQUENCE [LARGE SCALE GENOMIC DNA]</scope>
    <source>
        <strain evidence="8">IAEA</strain>
    </source>
</reference>
<reference evidence="7" key="2">
    <citation type="submission" date="2020-05" db="UniProtKB">
        <authorList>
            <consortium name="EnsemblMetazoa"/>
        </authorList>
    </citation>
    <scope>IDENTIFICATION</scope>
    <source>
        <strain evidence="7">IAEA</strain>
    </source>
</reference>
<dbReference type="EnsemblMetazoa" id="GPAI020300-RA">
    <property type="protein sequence ID" value="GPAI020300-PA"/>
    <property type="gene ID" value="GPAI020300"/>
</dbReference>
<dbReference type="VEuPathDB" id="VectorBase:GPAI020300"/>
<sequence length="277" mass="29737">MDAPDVCTIKATRTLCTHAIPQGLGLGNENINAYSATVTWILKEASGHLWPVVCAISTSTDVEEASRRTALGAGETSVSSNRCETETEDLETYLKARISNMLNEFHQSESDCDIENCLCVSFAGGAVRGNLADVSSKDSSQETCVNLIASSVGLYFLTIIKSPGYPYLEVLCSLAFIRNVAIEFVRISVVCGCTATLEFVMVLVAVVVDTVAPIFKGLSRPTSNTSMEVERLLSALEFSASSALFESIVDEIMVALEAERFCGDVADVDKLAIGELF</sequence>
<dbReference type="AlphaFoldDB" id="A0A1A9ZNP9"/>
<evidence type="ECO:0000256" key="2">
    <source>
        <dbReference type="ARBA" id="ARBA00007558"/>
    </source>
</evidence>
<dbReference type="GO" id="GO:0016020">
    <property type="term" value="C:membrane"/>
    <property type="evidence" value="ECO:0007669"/>
    <property type="project" value="UniProtKB-SubCell"/>
</dbReference>
<dbReference type="InterPro" id="IPR006968">
    <property type="entry name" value="RUS_fam"/>
</dbReference>
<feature type="domain" description="Protein root UVB sensitive/RUS" evidence="6">
    <location>
        <begin position="10"/>
        <end position="176"/>
    </location>
</feature>
<keyword evidence="5" id="KW-0472">Membrane</keyword>
<dbReference type="PANTHER" id="PTHR12770:SF31">
    <property type="entry name" value="RUS FAMILY MEMBER 1"/>
    <property type="match status" value="1"/>
</dbReference>
<evidence type="ECO:0000256" key="5">
    <source>
        <dbReference type="ARBA" id="ARBA00023136"/>
    </source>
</evidence>
<evidence type="ECO:0000313" key="8">
    <source>
        <dbReference type="Proteomes" id="UP000092445"/>
    </source>
</evidence>
<organism evidence="7 8">
    <name type="scientific">Glossina pallidipes</name>
    <name type="common">Tsetse fly</name>
    <dbReference type="NCBI Taxonomy" id="7398"/>
    <lineage>
        <taxon>Eukaryota</taxon>
        <taxon>Metazoa</taxon>
        <taxon>Ecdysozoa</taxon>
        <taxon>Arthropoda</taxon>
        <taxon>Hexapoda</taxon>
        <taxon>Insecta</taxon>
        <taxon>Pterygota</taxon>
        <taxon>Neoptera</taxon>
        <taxon>Endopterygota</taxon>
        <taxon>Diptera</taxon>
        <taxon>Brachycera</taxon>
        <taxon>Muscomorpha</taxon>
        <taxon>Hippoboscoidea</taxon>
        <taxon>Glossinidae</taxon>
        <taxon>Glossina</taxon>
    </lineage>
</organism>
<keyword evidence="3" id="KW-0812">Transmembrane</keyword>
<keyword evidence="4" id="KW-1133">Transmembrane helix</keyword>
<proteinExistence type="inferred from homology"/>
<evidence type="ECO:0000256" key="3">
    <source>
        <dbReference type="ARBA" id="ARBA00022692"/>
    </source>
</evidence>
<comment type="subcellular location">
    <subcellularLocation>
        <location evidence="1">Membrane</location>
    </subcellularLocation>
</comment>
<evidence type="ECO:0000256" key="4">
    <source>
        <dbReference type="ARBA" id="ARBA00022989"/>
    </source>
</evidence>